<accession>A0A916QF99</accession>
<reference evidence="2" key="1">
    <citation type="submission" date="2020-08" db="EMBL/GenBank/DDBJ databases">
        <title>Taxonomic study for Lactobacillus species isolated from hardwood bark.</title>
        <authorList>
            <person name="Tohno M."/>
            <person name="Tanizawa Y."/>
        </authorList>
    </citation>
    <scope>NUCLEOTIDE SEQUENCE</scope>
    <source>
        <strain evidence="2">B40</strain>
    </source>
</reference>
<keyword evidence="3" id="KW-1185">Reference proteome</keyword>
<proteinExistence type="predicted"/>
<evidence type="ECO:0000313" key="2">
    <source>
        <dbReference type="EMBL" id="GFZ26216.1"/>
    </source>
</evidence>
<dbReference type="RefSeq" id="WP_212779927.1">
    <property type="nucleotide sequence ID" value="NZ_BMAY01000001.1"/>
</dbReference>
<evidence type="ECO:0000313" key="3">
    <source>
        <dbReference type="Proteomes" id="UP000677218"/>
    </source>
</evidence>
<evidence type="ECO:0000259" key="1">
    <source>
        <dbReference type="Pfam" id="PF06054"/>
    </source>
</evidence>
<dbReference type="Pfam" id="PF06054">
    <property type="entry name" value="CoiA_nuc"/>
    <property type="match status" value="1"/>
</dbReference>
<dbReference type="InterPro" id="IPR010330">
    <property type="entry name" value="CoiA_nuc"/>
</dbReference>
<dbReference type="Proteomes" id="UP000677218">
    <property type="component" value="Unassembled WGS sequence"/>
</dbReference>
<gene>
    <name evidence="2" type="primary">coiA</name>
    <name evidence="2" type="ORF">LCB40_00960</name>
</gene>
<name>A0A916QF99_9LACO</name>
<dbReference type="AlphaFoldDB" id="A0A916QF99"/>
<dbReference type="EMBL" id="BMAY01000001">
    <property type="protein sequence ID" value="GFZ26216.1"/>
    <property type="molecule type" value="Genomic_DNA"/>
</dbReference>
<protein>
    <submittedName>
        <fullName evidence="2">Competence protein CoiA</fullName>
    </submittedName>
</protein>
<feature type="domain" description="Competence protein CoiA nuclease-like" evidence="1">
    <location>
        <begin position="65"/>
        <end position="182"/>
    </location>
</feature>
<sequence>MYAALLAGKLVLAKSEEILVRSGRKPLNRDNYRCPRCHKRVLLGLAQKRSAFFYHLPKNTPMTGEKAEHLQLKLGLKAALAACGWPSKIEAVLADGEVRADILASSKLAFEIQCAPLSLSEYRRRHLTYRRLGIQDIWIVGRRHYLKATLKQSQLIYFRHNEVWGDYYLEGDSQKQRLYLRHHVLEEPIRNRLIWQSASFAIDEQGLGEFWQFKAPAKTYPLDAQQQKAYLYDQLRRQTRLGLKIGEELYLKGMSIEDLPDKVFSKFRRPGTSNSVSQFLRKKEAP</sequence>
<comment type="caution">
    <text evidence="2">The sequence shown here is derived from an EMBL/GenBank/DDBJ whole genome shotgun (WGS) entry which is preliminary data.</text>
</comment>
<organism evidence="2 3">
    <name type="scientific">Lactobacillus corticis</name>
    <dbReference type="NCBI Taxonomy" id="2201249"/>
    <lineage>
        <taxon>Bacteria</taxon>
        <taxon>Bacillati</taxon>
        <taxon>Bacillota</taxon>
        <taxon>Bacilli</taxon>
        <taxon>Lactobacillales</taxon>
        <taxon>Lactobacillaceae</taxon>
        <taxon>Lactobacillus</taxon>
    </lineage>
</organism>